<dbReference type="AlphaFoldDB" id="A0AAN5CZ34"/>
<protein>
    <recommendedName>
        <fullName evidence="5">Secreted protein</fullName>
    </recommendedName>
</protein>
<name>A0AAN5CZ34_9BILA</name>
<dbReference type="Proteomes" id="UP001328107">
    <property type="component" value="Unassembled WGS sequence"/>
</dbReference>
<dbReference type="EMBL" id="BTRK01000005">
    <property type="protein sequence ID" value="GMR53613.1"/>
    <property type="molecule type" value="Genomic_DNA"/>
</dbReference>
<evidence type="ECO:0000313" key="3">
    <source>
        <dbReference type="EMBL" id="GMR53613.1"/>
    </source>
</evidence>
<sequence>MRDSPVMYLALLLCRNSTAAATSAVDPNRERGIIARREEPSSSLSHTPPDPSPRTVDITTVLTLTGHSRAITLAMERRAVEEAEKRPRSMKGV</sequence>
<evidence type="ECO:0000256" key="1">
    <source>
        <dbReference type="SAM" id="MobiDB-lite"/>
    </source>
</evidence>
<organism evidence="3 4">
    <name type="scientific">Pristionchus mayeri</name>
    <dbReference type="NCBI Taxonomy" id="1317129"/>
    <lineage>
        <taxon>Eukaryota</taxon>
        <taxon>Metazoa</taxon>
        <taxon>Ecdysozoa</taxon>
        <taxon>Nematoda</taxon>
        <taxon>Chromadorea</taxon>
        <taxon>Rhabditida</taxon>
        <taxon>Rhabditina</taxon>
        <taxon>Diplogasteromorpha</taxon>
        <taxon>Diplogasteroidea</taxon>
        <taxon>Neodiplogasteridae</taxon>
        <taxon>Pristionchus</taxon>
    </lineage>
</organism>
<feature type="compositionally biased region" description="Basic and acidic residues" evidence="1">
    <location>
        <begin position="27"/>
        <end position="40"/>
    </location>
</feature>
<keyword evidence="4" id="KW-1185">Reference proteome</keyword>
<feature type="region of interest" description="Disordered" evidence="1">
    <location>
        <begin position="20"/>
        <end position="56"/>
    </location>
</feature>
<evidence type="ECO:0000313" key="4">
    <source>
        <dbReference type="Proteomes" id="UP001328107"/>
    </source>
</evidence>
<feature type="signal peptide" evidence="2">
    <location>
        <begin position="1"/>
        <end position="21"/>
    </location>
</feature>
<proteinExistence type="predicted"/>
<keyword evidence="2" id="KW-0732">Signal</keyword>
<reference evidence="4" key="1">
    <citation type="submission" date="2022-10" db="EMBL/GenBank/DDBJ databases">
        <title>Genome assembly of Pristionchus species.</title>
        <authorList>
            <person name="Yoshida K."/>
            <person name="Sommer R.J."/>
        </authorList>
    </citation>
    <scope>NUCLEOTIDE SEQUENCE [LARGE SCALE GENOMIC DNA]</scope>
    <source>
        <strain evidence="4">RS5460</strain>
    </source>
</reference>
<evidence type="ECO:0000256" key="2">
    <source>
        <dbReference type="SAM" id="SignalP"/>
    </source>
</evidence>
<accession>A0AAN5CZ34</accession>
<feature type="chain" id="PRO_5043017257" description="Secreted protein" evidence="2">
    <location>
        <begin position="22"/>
        <end position="93"/>
    </location>
</feature>
<comment type="caution">
    <text evidence="3">The sequence shown here is derived from an EMBL/GenBank/DDBJ whole genome shotgun (WGS) entry which is preliminary data.</text>
</comment>
<evidence type="ECO:0008006" key="5">
    <source>
        <dbReference type="Google" id="ProtNLM"/>
    </source>
</evidence>
<gene>
    <name evidence="3" type="ORF">PMAYCL1PPCAC_23808</name>
</gene>